<evidence type="ECO:0000256" key="9">
    <source>
        <dbReference type="ARBA" id="ARBA00023306"/>
    </source>
</evidence>
<keyword evidence="13" id="KW-1185">Reference proteome</keyword>
<evidence type="ECO:0000313" key="12">
    <source>
        <dbReference type="EMBL" id="SSD60083.1"/>
    </source>
</evidence>
<dbReference type="GO" id="GO:0003677">
    <property type="term" value="F:DNA binding"/>
    <property type="evidence" value="ECO:0007669"/>
    <property type="project" value="TreeGrafter"/>
</dbReference>
<evidence type="ECO:0000313" key="13">
    <source>
        <dbReference type="Proteomes" id="UP000262825"/>
    </source>
</evidence>
<accession>A0A376B5Y4</accession>
<feature type="domain" description="Timeless N-terminal" evidence="11">
    <location>
        <begin position="68"/>
        <end position="370"/>
    </location>
</feature>
<dbReference type="VEuPathDB" id="FungiDB:SCODWIG_01844"/>
<evidence type="ECO:0000256" key="3">
    <source>
        <dbReference type="ARBA" id="ARBA00021529"/>
    </source>
</evidence>
<feature type="compositionally biased region" description="Basic residues" evidence="10">
    <location>
        <begin position="1034"/>
        <end position="1043"/>
    </location>
</feature>
<sequence length="1304" mass="150195">MDSLASYNVSTSTSAINTDNLIDTSSSNNGTKTATNDNTPKIVLDARIALLATAIGGPDHTSNLVPPPYKHGDDCLACLKDLENWFLLVDERQNKYDVAISVAKHNILIDDLIPILLDWESKSSSANTTTFKNKMYYDNLALHCLNLMNFMIAPLVLNERSSFNKVSQYNELQKFQIIYKKYILSISDGKVLKAISRMAIEKISIDKNERSIKDSSVLRMCVMFFNYILNIDLPKPILTTNKLTKIKNSTSKKLNNDPILPQNIHYEDISMETTVQAFHKNKVFPLLLSFSSLLNTEFQSGLMTFALITTMYNLIKNINPYDLLASAISTNTTHKHTSLSNLLSEEKELKKQVIKNTSSRHSRFGALISIQTSEHNRLTVSGSRNLLERGSLLQKLDDSKSLNKSKISVRSGPNNDEDGFLNDLPKSLLNFSNKNASGVPNTHLTESLKKKFNKFIEKFIDNNGFHNLLKYRIDELISNEDGTASTNLQKDNIQLLSFYSWFLRYQRLRYESTINSSKYIENLEAIEIVLKDVNIIYVFKIFREAIDNKEWPLIYTGVIALIELLSVIEILDATSFEEATELKEKFFSNERIELFARLPRIITKHPPQFVRLCLELNHKILKILEKFTDDQTLQISSNKRRLNTKKNSFQNPKVQTKIEVLMEEYNIDRETALDLFEDEIRTKNISFNAIKNQFYTEPTIKTYITFLQNYKNLEYLDIKRVLQFLQRIFTQSHQEVFLFKLEFIVLLRDMLGPQGLQRQSKTRKHVENFSREYLHKLKNKLKESPAWFVALLFPTLHDSKIKNYQNYGLQLDNNGINGTVTPATSKYPTPSTFKSFPDQESLSPAIITDLQFGIIISTLIDNGFESMINTILTHLGHCLEDKMVKITQPDPIASDYHLPLSSSEDLAENIKMNRDFRCFLKLTGYKIPMRINESECFLPSSFQITDVKNNISVITKYLNMPFHMPNGDDPLNYLQSDNDDGHNQNIEGEEYETEMLNFIVRDEDEENDDTDYFKELQNMHISKTLAKGTAISKSKNKKRKRIKNNLPEFDNSDDLTRNKKPQQQRLNIISNTFINDSDEEFDDIFFENELYLNWIVNKFSGNLPEKEKHLLSLFLKDRKVNGGKVTNDYSELFDGPVPSLEEIKGVGGKISEENNTVDNDSVKNFTKKFNKKEELLNEQLDNNPQYDEDLSDNSFFGASDDANVREDVIISSKQTFSELNGNILISKKNIVRQDTDKKLDHFSDVQNNNKGEEEEEEEEKACILTETIDTNNYIDDNNDTDNDEDILPKPKRTKLNNFFNDDDE</sequence>
<reference evidence="13" key="1">
    <citation type="submission" date="2018-06" db="EMBL/GenBank/DDBJ databases">
        <authorList>
            <person name="Guldener U."/>
        </authorList>
    </citation>
    <scope>NUCLEOTIDE SEQUENCE [LARGE SCALE GENOMIC DNA]</scope>
    <source>
        <strain evidence="13">UTAD17</strain>
    </source>
</reference>
<evidence type="ECO:0000256" key="7">
    <source>
        <dbReference type="ARBA" id="ARBA00023242"/>
    </source>
</evidence>
<comment type="similarity">
    <text evidence="2">Belongs to the timeless family.</text>
</comment>
<proteinExistence type="inferred from homology"/>
<feature type="region of interest" description="Disordered" evidence="10">
    <location>
        <begin position="1271"/>
        <end position="1304"/>
    </location>
</feature>
<keyword evidence="5" id="KW-0236">DNA replication inhibitor</keyword>
<evidence type="ECO:0000256" key="2">
    <source>
        <dbReference type="ARBA" id="ARBA00008174"/>
    </source>
</evidence>
<dbReference type="GO" id="GO:0043111">
    <property type="term" value="P:replication fork arrest"/>
    <property type="evidence" value="ECO:0007669"/>
    <property type="project" value="TreeGrafter"/>
</dbReference>
<keyword evidence="6" id="KW-0234">DNA repair</keyword>
<protein>
    <recommendedName>
        <fullName evidence="3">Topoisomerase 1-associated factor 1</fullName>
    </recommendedName>
</protein>
<evidence type="ECO:0000256" key="1">
    <source>
        <dbReference type="ARBA" id="ARBA00004123"/>
    </source>
</evidence>
<dbReference type="GO" id="GO:0006281">
    <property type="term" value="P:DNA repair"/>
    <property type="evidence" value="ECO:0007669"/>
    <property type="project" value="UniProtKB-KW"/>
</dbReference>
<organism evidence="12 13">
    <name type="scientific">Saccharomycodes ludwigii</name>
    <dbReference type="NCBI Taxonomy" id="36035"/>
    <lineage>
        <taxon>Eukaryota</taxon>
        <taxon>Fungi</taxon>
        <taxon>Dikarya</taxon>
        <taxon>Ascomycota</taxon>
        <taxon>Saccharomycotina</taxon>
        <taxon>Saccharomycetes</taxon>
        <taxon>Saccharomycodales</taxon>
        <taxon>Saccharomycodaceae</taxon>
        <taxon>Saccharomycodes</taxon>
    </lineage>
</organism>
<keyword evidence="9" id="KW-0131">Cell cycle</keyword>
<dbReference type="InterPro" id="IPR006906">
    <property type="entry name" value="Timeless_N"/>
</dbReference>
<gene>
    <name evidence="12" type="ORF">SCODWIG_01844</name>
</gene>
<comment type="subcellular location">
    <subcellularLocation>
        <location evidence="1">Nucleus</location>
    </subcellularLocation>
</comment>
<keyword evidence="4" id="KW-0227">DNA damage</keyword>
<evidence type="ECO:0000256" key="10">
    <source>
        <dbReference type="SAM" id="MobiDB-lite"/>
    </source>
</evidence>
<dbReference type="EMBL" id="UFAJ01000266">
    <property type="protein sequence ID" value="SSD60083.1"/>
    <property type="molecule type" value="Genomic_DNA"/>
</dbReference>
<dbReference type="Proteomes" id="UP000262825">
    <property type="component" value="Unassembled WGS sequence"/>
</dbReference>
<dbReference type="Pfam" id="PF04821">
    <property type="entry name" value="TIMELESS"/>
    <property type="match status" value="1"/>
</dbReference>
<dbReference type="GO" id="GO:0051321">
    <property type="term" value="P:meiotic cell cycle"/>
    <property type="evidence" value="ECO:0007669"/>
    <property type="project" value="UniProtKB-KW"/>
</dbReference>
<evidence type="ECO:0000256" key="4">
    <source>
        <dbReference type="ARBA" id="ARBA00022763"/>
    </source>
</evidence>
<evidence type="ECO:0000256" key="5">
    <source>
        <dbReference type="ARBA" id="ARBA00022880"/>
    </source>
</evidence>
<dbReference type="PANTHER" id="PTHR22940">
    <property type="entry name" value="TIMEOUT/TIMELESS-2"/>
    <property type="match status" value="1"/>
</dbReference>
<keyword evidence="8" id="KW-0469">Meiosis</keyword>
<feature type="compositionally biased region" description="Acidic residues" evidence="10">
    <location>
        <begin position="1276"/>
        <end position="1285"/>
    </location>
</feature>
<evidence type="ECO:0000256" key="6">
    <source>
        <dbReference type="ARBA" id="ARBA00023204"/>
    </source>
</evidence>
<evidence type="ECO:0000256" key="8">
    <source>
        <dbReference type="ARBA" id="ARBA00023254"/>
    </source>
</evidence>
<name>A0A376B5Y4_9ASCO</name>
<dbReference type="PANTHER" id="PTHR22940:SF4">
    <property type="entry name" value="PROTEIN TIMELESS HOMOLOG"/>
    <property type="match status" value="1"/>
</dbReference>
<feature type="region of interest" description="Disordered" evidence="10">
    <location>
        <begin position="1034"/>
        <end position="1061"/>
    </location>
</feature>
<dbReference type="GO" id="GO:0000076">
    <property type="term" value="P:DNA replication checkpoint signaling"/>
    <property type="evidence" value="ECO:0007669"/>
    <property type="project" value="TreeGrafter"/>
</dbReference>
<dbReference type="GO" id="GO:0031298">
    <property type="term" value="C:replication fork protection complex"/>
    <property type="evidence" value="ECO:0007669"/>
    <property type="project" value="TreeGrafter"/>
</dbReference>
<evidence type="ECO:0000259" key="11">
    <source>
        <dbReference type="Pfam" id="PF04821"/>
    </source>
</evidence>
<keyword evidence="7" id="KW-0539">Nucleus</keyword>
<feature type="compositionally biased region" description="Polar residues" evidence="10">
    <location>
        <begin position="1295"/>
        <end position="1304"/>
    </location>
</feature>
<dbReference type="InterPro" id="IPR044998">
    <property type="entry name" value="Timeless"/>
</dbReference>